<dbReference type="Proteomes" id="UP000321046">
    <property type="component" value="Unassembled WGS sequence"/>
</dbReference>
<protein>
    <submittedName>
        <fullName evidence="1">Uncharacterized protein</fullName>
    </submittedName>
</protein>
<evidence type="ECO:0000313" key="1">
    <source>
        <dbReference type="EMBL" id="TXD33800.1"/>
    </source>
</evidence>
<gene>
    <name evidence="1" type="ORF">FRC96_15120</name>
</gene>
<reference evidence="1 2" key="1">
    <citation type="submission" date="2019-08" db="EMBL/GenBank/DDBJ databases">
        <title>Bradymonadales sp. TMQ2.</title>
        <authorList>
            <person name="Liang Q."/>
        </authorList>
    </citation>
    <scope>NUCLEOTIDE SEQUENCE [LARGE SCALE GENOMIC DNA]</scope>
    <source>
        <strain evidence="1 2">TMQ2</strain>
    </source>
</reference>
<dbReference type="RefSeq" id="WP_146975621.1">
    <property type="nucleotide sequence ID" value="NZ_VOSL01000059.1"/>
</dbReference>
<proteinExistence type="predicted"/>
<comment type="caution">
    <text evidence="1">The sequence shown here is derived from an EMBL/GenBank/DDBJ whole genome shotgun (WGS) entry which is preliminary data.</text>
</comment>
<sequence>MLALNECGEDLHVTLTSDSSCDAIDAYMREAFVRHVCHLLGSEDVHHDRMWVLGFVAAALDADSSAREELMRRMPLESVEQRQAEDAMIAFLESADPRREQRISAVASIPGRGVDWAESYLRAYPMEVPHEYVFNTTIRRPDEEMLGALVSLARGWQLTLEGLHDDGVGFGERARRLERAVAAARQRSIVPRALNTGVVRRLMNFGPPGRKLVEAIQLAAHFWNQVLGEEPETFARQLIDALAGNDPANRNDFFEVVSLFAVIRAAGQLGHGPDWGGPAWKLERLSIKRNHKPEATLRSGALLCAISKGVPTMPSGTLCRDRLLELKKSILGTGGSDEPDIVISFWPEKHPERALFAIADPKRNSSNSGRGYLTSSIRRMIGYHASYGYLMGLRDDVPVDGYFRDGQMNPSTTLFVYQDGGSFAGGKIDAKSVVGRLRDDERALPSVIALDARNHYGGFDPSGAWDGSVLEAWFARLARNARRAFSQELGDA</sequence>
<evidence type="ECO:0000313" key="2">
    <source>
        <dbReference type="Proteomes" id="UP000321046"/>
    </source>
</evidence>
<dbReference type="AlphaFoldDB" id="A0A5C6X539"/>
<dbReference type="EMBL" id="VOSL01000059">
    <property type="protein sequence ID" value="TXD33800.1"/>
    <property type="molecule type" value="Genomic_DNA"/>
</dbReference>
<organism evidence="1 2">
    <name type="scientific">Lujinxingia vulgaris</name>
    <dbReference type="NCBI Taxonomy" id="2600176"/>
    <lineage>
        <taxon>Bacteria</taxon>
        <taxon>Deltaproteobacteria</taxon>
        <taxon>Bradymonadales</taxon>
        <taxon>Lujinxingiaceae</taxon>
        <taxon>Lujinxingia</taxon>
    </lineage>
</organism>
<accession>A0A5C6X539</accession>
<name>A0A5C6X539_9DELT</name>